<protein>
    <recommendedName>
        <fullName evidence="14">Enhancer of mRNA-decapping protein 4 WD40 repeat region domain-containing protein</fullName>
    </recommendedName>
</protein>
<feature type="compositionally biased region" description="Polar residues" evidence="8">
    <location>
        <begin position="1900"/>
        <end position="1912"/>
    </location>
</feature>
<evidence type="ECO:0000256" key="3">
    <source>
        <dbReference type="ARBA" id="ARBA00022490"/>
    </source>
</evidence>
<feature type="region of interest" description="Disordered" evidence="8">
    <location>
        <begin position="2097"/>
        <end position="2159"/>
    </location>
</feature>
<feature type="non-terminal residue" evidence="12">
    <location>
        <position position="1"/>
    </location>
</feature>
<dbReference type="PROSITE" id="PS50294">
    <property type="entry name" value="WD_REPEATS_REGION"/>
    <property type="match status" value="2"/>
</dbReference>
<feature type="region of interest" description="Disordered" evidence="8">
    <location>
        <begin position="23"/>
        <end position="122"/>
    </location>
</feature>
<dbReference type="EMBL" id="JAGKQM010000005">
    <property type="protein sequence ID" value="KAH0927359.1"/>
    <property type="molecule type" value="Genomic_DNA"/>
</dbReference>
<feature type="compositionally biased region" description="Low complexity" evidence="8">
    <location>
        <begin position="39"/>
        <end position="53"/>
    </location>
</feature>
<dbReference type="SUPFAM" id="SSF50978">
    <property type="entry name" value="WD40 repeat-like"/>
    <property type="match status" value="2"/>
</dbReference>
<comment type="caution">
    <text evidence="12">The sequence shown here is derived from an EMBL/GenBank/DDBJ whole genome shotgun (WGS) entry which is preliminary data.</text>
</comment>
<feature type="compositionally biased region" description="Basic and acidic residues" evidence="8">
    <location>
        <begin position="2020"/>
        <end position="2048"/>
    </location>
</feature>
<evidence type="ECO:0000256" key="6">
    <source>
        <dbReference type="ARBA" id="ARBA00023054"/>
    </source>
</evidence>
<dbReference type="InterPro" id="IPR045152">
    <property type="entry name" value="EDC4-like"/>
</dbReference>
<feature type="compositionally biased region" description="Polar residues" evidence="8">
    <location>
        <begin position="599"/>
        <end position="613"/>
    </location>
</feature>
<feature type="compositionally biased region" description="Basic and acidic residues" evidence="8">
    <location>
        <begin position="1958"/>
        <end position="1978"/>
    </location>
</feature>
<dbReference type="SMART" id="SM00320">
    <property type="entry name" value="WD40"/>
    <property type="match status" value="5"/>
</dbReference>
<feature type="repeat" description="WD" evidence="7">
    <location>
        <begin position="325"/>
        <end position="358"/>
    </location>
</feature>
<reference evidence="12 13" key="1">
    <citation type="submission" date="2021-05" db="EMBL/GenBank/DDBJ databases">
        <title>Genome Assembly of Synthetic Allotetraploid Brassica napus Reveals Homoeologous Exchanges between Subgenomes.</title>
        <authorList>
            <person name="Davis J.T."/>
        </authorList>
    </citation>
    <scope>NUCLEOTIDE SEQUENCE [LARGE SCALE GENOMIC DNA]</scope>
    <source>
        <strain evidence="13">cv. Da-Ae</strain>
        <tissue evidence="12">Seedling</tissue>
    </source>
</reference>
<feature type="compositionally biased region" description="Polar residues" evidence="8">
    <location>
        <begin position="1866"/>
        <end position="1892"/>
    </location>
</feature>
<evidence type="ECO:0000256" key="8">
    <source>
        <dbReference type="SAM" id="MobiDB-lite"/>
    </source>
</evidence>
<dbReference type="InterPro" id="IPR049404">
    <property type="entry name" value="EDC4_C"/>
</dbReference>
<dbReference type="PANTHER" id="PTHR15598:SF5">
    <property type="entry name" value="ENHANCER OF MRNA-DECAPPING PROTEIN 4"/>
    <property type="match status" value="1"/>
</dbReference>
<evidence type="ECO:0000256" key="9">
    <source>
        <dbReference type="SAM" id="SignalP"/>
    </source>
</evidence>
<evidence type="ECO:0000259" key="11">
    <source>
        <dbReference type="Pfam" id="PF21289"/>
    </source>
</evidence>
<evidence type="ECO:0000259" key="10">
    <source>
        <dbReference type="Pfam" id="PF16529"/>
    </source>
</evidence>
<evidence type="ECO:0000256" key="1">
    <source>
        <dbReference type="ARBA" id="ARBA00004201"/>
    </source>
</evidence>
<feature type="region of interest" description="Disordered" evidence="8">
    <location>
        <begin position="2017"/>
        <end position="2082"/>
    </location>
</feature>
<keyword evidence="3" id="KW-0963">Cytoplasm</keyword>
<feature type="domain" description="Enhancer of mRNA-decapping protein 4 C-terminal" evidence="11">
    <location>
        <begin position="2470"/>
        <end position="2573"/>
    </location>
</feature>
<keyword evidence="9" id="KW-0732">Signal</keyword>
<dbReference type="Gene3D" id="2.130.10.10">
    <property type="entry name" value="YVTN repeat-like/Quinoprotein amine dehydrogenase"/>
    <property type="match status" value="2"/>
</dbReference>
<dbReference type="Pfam" id="PF16529">
    <property type="entry name" value="Ge1_WD40"/>
    <property type="match status" value="2"/>
</dbReference>
<dbReference type="InterPro" id="IPR001680">
    <property type="entry name" value="WD40_rpt"/>
</dbReference>
<evidence type="ECO:0000256" key="2">
    <source>
        <dbReference type="ARBA" id="ARBA00009639"/>
    </source>
</evidence>
<dbReference type="InterPro" id="IPR015943">
    <property type="entry name" value="WD40/YVTN_repeat-like_dom_sf"/>
</dbReference>
<accession>A0ABQ8DD99</accession>
<feature type="compositionally biased region" description="Polar residues" evidence="8">
    <location>
        <begin position="838"/>
        <end position="856"/>
    </location>
</feature>
<feature type="region of interest" description="Disordered" evidence="8">
    <location>
        <begin position="1856"/>
        <end position="1986"/>
    </location>
</feature>
<feature type="repeat" description="WD" evidence="7">
    <location>
        <begin position="1606"/>
        <end position="1639"/>
    </location>
</feature>
<evidence type="ECO:0000313" key="12">
    <source>
        <dbReference type="EMBL" id="KAH0927359.1"/>
    </source>
</evidence>
<evidence type="ECO:0008006" key="14">
    <source>
        <dbReference type="Google" id="ProtNLM"/>
    </source>
</evidence>
<proteinExistence type="inferred from homology"/>
<feature type="compositionally biased region" description="Polar residues" evidence="8">
    <location>
        <begin position="2125"/>
        <end position="2137"/>
    </location>
</feature>
<feature type="compositionally biased region" description="Low complexity" evidence="8">
    <location>
        <begin position="87"/>
        <end position="102"/>
    </location>
</feature>
<feature type="compositionally biased region" description="Basic residues" evidence="8">
    <location>
        <begin position="26"/>
        <end position="38"/>
    </location>
</feature>
<feature type="compositionally biased region" description="Polar residues" evidence="8">
    <location>
        <begin position="2069"/>
        <end position="2082"/>
    </location>
</feature>
<feature type="signal peptide" evidence="9">
    <location>
        <begin position="1"/>
        <end position="22"/>
    </location>
</feature>
<feature type="compositionally biased region" description="Low complexity" evidence="8">
    <location>
        <begin position="1913"/>
        <end position="1927"/>
    </location>
</feature>
<feature type="compositionally biased region" description="Basic and acidic residues" evidence="8">
    <location>
        <begin position="665"/>
        <end position="683"/>
    </location>
</feature>
<feature type="region of interest" description="Disordered" evidence="8">
    <location>
        <begin position="658"/>
        <end position="694"/>
    </location>
</feature>
<dbReference type="PROSITE" id="PS50082">
    <property type="entry name" value="WD_REPEATS_2"/>
    <property type="match status" value="4"/>
</dbReference>
<gene>
    <name evidence="12" type="ORF">HID58_019615</name>
</gene>
<feature type="region of interest" description="Disordered" evidence="8">
    <location>
        <begin position="1302"/>
        <end position="1405"/>
    </location>
</feature>
<feature type="repeat" description="WD" evidence="7">
    <location>
        <begin position="206"/>
        <end position="248"/>
    </location>
</feature>
<dbReference type="Proteomes" id="UP000824890">
    <property type="component" value="Unassembled WGS sequence"/>
</dbReference>
<feature type="compositionally biased region" description="Polar residues" evidence="8">
    <location>
        <begin position="54"/>
        <end position="67"/>
    </location>
</feature>
<feature type="compositionally biased region" description="Polar residues" evidence="8">
    <location>
        <begin position="581"/>
        <end position="592"/>
    </location>
</feature>
<dbReference type="Pfam" id="PF21289">
    <property type="entry name" value="EDC4_C"/>
    <property type="match status" value="2"/>
</dbReference>
<feature type="chain" id="PRO_5046692847" description="Enhancer of mRNA-decapping protein 4 WD40 repeat region domain-containing protein" evidence="9">
    <location>
        <begin position="23"/>
        <end position="2598"/>
    </location>
</feature>
<name>A0ABQ8DD99_BRANA</name>
<dbReference type="InterPro" id="IPR044938">
    <property type="entry name" value="EDC4_C_sf"/>
</dbReference>
<comment type="subcellular location">
    <subcellularLocation>
        <location evidence="1">Cytoplasm</location>
        <location evidence="1">P-body</location>
    </subcellularLocation>
</comment>
<feature type="repeat" description="WD" evidence="7">
    <location>
        <begin position="1487"/>
        <end position="1529"/>
    </location>
</feature>
<dbReference type="InterPro" id="IPR032401">
    <property type="entry name" value="EDC4_WD40"/>
</dbReference>
<keyword evidence="13" id="KW-1185">Reference proteome</keyword>
<keyword evidence="5" id="KW-0677">Repeat</keyword>
<feature type="region of interest" description="Disordered" evidence="8">
    <location>
        <begin position="555"/>
        <end position="623"/>
    </location>
</feature>
<evidence type="ECO:0000313" key="13">
    <source>
        <dbReference type="Proteomes" id="UP000824890"/>
    </source>
</evidence>
<feature type="compositionally biased region" description="Low complexity" evidence="8">
    <location>
        <begin position="1322"/>
        <end position="1350"/>
    </location>
</feature>
<feature type="region of interest" description="Disordered" evidence="8">
    <location>
        <begin position="715"/>
        <end position="741"/>
    </location>
</feature>
<dbReference type="InterPro" id="IPR036322">
    <property type="entry name" value="WD40_repeat_dom_sf"/>
</dbReference>
<feature type="domain" description="Enhancer of mRNA-decapping protein 4 WD40 repeat region" evidence="10">
    <location>
        <begin position="1440"/>
        <end position="1752"/>
    </location>
</feature>
<evidence type="ECO:0000256" key="4">
    <source>
        <dbReference type="ARBA" id="ARBA00022574"/>
    </source>
</evidence>
<dbReference type="Gene3D" id="1.10.220.100">
    <property type="entry name" value="conserved c-terminal region of ge- 1"/>
    <property type="match status" value="2"/>
</dbReference>
<keyword evidence="6" id="KW-0175">Coiled coil</keyword>
<feature type="domain" description="Enhancer of mRNA-decapping protein 4 C-terminal" evidence="11">
    <location>
        <begin position="1153"/>
        <end position="1258"/>
    </location>
</feature>
<keyword evidence="4 7" id="KW-0853">WD repeat</keyword>
<organism evidence="12 13">
    <name type="scientific">Brassica napus</name>
    <name type="common">Rape</name>
    <dbReference type="NCBI Taxonomy" id="3708"/>
    <lineage>
        <taxon>Eukaryota</taxon>
        <taxon>Viridiplantae</taxon>
        <taxon>Streptophyta</taxon>
        <taxon>Embryophyta</taxon>
        <taxon>Tracheophyta</taxon>
        <taxon>Spermatophyta</taxon>
        <taxon>Magnoliopsida</taxon>
        <taxon>eudicotyledons</taxon>
        <taxon>Gunneridae</taxon>
        <taxon>Pentapetalae</taxon>
        <taxon>rosids</taxon>
        <taxon>malvids</taxon>
        <taxon>Brassicales</taxon>
        <taxon>Brassicaceae</taxon>
        <taxon>Brassiceae</taxon>
        <taxon>Brassica</taxon>
    </lineage>
</organism>
<feature type="compositionally biased region" description="Polar residues" evidence="8">
    <location>
        <begin position="813"/>
        <end position="825"/>
    </location>
</feature>
<feature type="compositionally biased region" description="Low complexity" evidence="8">
    <location>
        <begin position="2146"/>
        <end position="2158"/>
    </location>
</feature>
<comment type="similarity">
    <text evidence="2">Belongs to the WD repeat EDC4 family.</text>
</comment>
<feature type="domain" description="Enhancer of mRNA-decapping protein 4 WD40 repeat region" evidence="10">
    <location>
        <begin position="159"/>
        <end position="471"/>
    </location>
</feature>
<evidence type="ECO:0000256" key="7">
    <source>
        <dbReference type="PROSITE-ProRule" id="PRU00221"/>
    </source>
</evidence>
<evidence type="ECO:0000256" key="5">
    <source>
        <dbReference type="ARBA" id="ARBA00022737"/>
    </source>
</evidence>
<dbReference type="PANTHER" id="PTHR15598">
    <property type="entry name" value="ENHANCER OF MRNA-DECAPPING PROTEIN 4"/>
    <property type="match status" value="1"/>
</dbReference>
<feature type="region of interest" description="Disordered" evidence="8">
    <location>
        <begin position="811"/>
        <end position="856"/>
    </location>
</feature>
<sequence length="2598" mass="282816">PNQWRLPLVTLTLTILRRSISALSSNHRRALSPRRRRLTLPPQVATSSSSSSSPAANLHQQQRTLSYPTPPVNLPSPRANHNPGTHLLALLNNSSNGAVAANQEPSPSSHHQETARSFPSGPIRVPSCKFPMGRRLTGEHAVYDVDVRLHGEIQPQLEVTPITKYGSDPQLVVGRQIAVSKVYICYGLKGGSIRVLNINTALRALFRGHSQRVTDMAFFAQDVHLLASVSLDGKVFVWKISEGSEGDDDPQITGKIVLALQILGEEDTKHPRVCWHSHKQEILVVSIGKHVLLIDTSKVGRGEVFSSESPIQCHLDKLVDGVKIVGKHDGEVTDLSICQWMTTRLVSSSVDGTVKIWKDFMAQPVAVLRPHDGYPVNSSTFVTSPERPDHIILITGGPLNREMKIWVPAGEEGWLLSAESESWNCTQKLDLKSSTEPRAEMAFFNQITALSEAGLLLLANAKRNAIYAVHLDYGSSPADTRMDFLSEFTVTMPILSFIGTHDPSEEPIVKVYCVQTQAIQQYTLDLCLCLPPSGEENVGLEKSDSSVSREANLVDGMSEPSGLKPTEFPSVDSVPKPSILVNRSQGSASGDTTAPAIVPSNSEPRTSGLLSDTNGGGSAYGTATQLPLSPRLSSKLSGYQTPVEAFEQVESRYELSGKAPSADYGVDKHTFEESSSSEEKNITPDDDESGIRSSPSFFKHPTHLVKPSEFSMGVSSAEAPVATEDKSDRVSNDASGTEIEASEVGEVNYHEETMNGTSESREKIFYSQALNLSTEMARDCYPSTDETKAYEQSVHADDSLESRDVSAKIPELVSSSGLPQSAATNSKGKKQKAKSSQNPNSSADSYNEKSQSLSHPLTDSLPQILAMQETMNQIMVSQKEMQRQLSNAVNGPVTKEGKRLEVAIGRMTERTSKSNADALLARFQEETVKSEKAMRDHSQHIVNATTNFMSKELNAVFEKTVKKEFAAIVPAIARAATPAIEKTISSAITESFQRGLGDKAVNQLDRSVNSKIEATLTRHIQTQFQTSAIPVLQEALKSGLEASLIPSFERLCKTMLEQVDTALEKGIAEHTNAAQQRFEAGHSQLAHTLKETITSTSSVAQALSRALAESQRNRSGVLTGGSDPSVTQVSKGPVATLLEKVEAPMDPTAQLSRLVSEGKYEESFTSALQRSDVSIVSWLCAQVDLHRLLAMNPLPLSQGVLLSLLQQLACDISKDTSRKLGWMTDVVTAINPSDQMIVVHARRIFEQVYQILHHQLNAPGSDVSAIRLIMHFSSSSHYQVFFFFFIVSLALSDPFPTPPASYPPPAGPFLQQPYAPPPPQEAAPSSSSSLLQQQRSLPFPSPPLNLLHTPSPSPSPRTSANHNPGTHILALLNNNNNGGVTNQDPPPPQQHQAPEIRSFPSGPLRVPSCKLPRGRRLSGEHAVYDVDVRLHGEIQPQLEVTPITKYGSDPQLVVGRQIAVNKIYICYGLKGGNIRVLNINTALRALFRGHSQRVTDMAFFAHDVHLLASVSLDGKVFVWKISEGSEGDDDPQITGKIVLALQILGEEDTKHPRVCWHSHKQEILVVSIGKHVLLVDTTKVGRGEVFSSESPIQCHLDKLVDGVKIVGKHDGEVTDLSMCQWMITRLVSSSVDGTVKIWQDFKAQPVAVLRPHDGHPVNSATFVTSPERSDHVILITGGPLNREMKIWVPTGEEGWLLPAESESWNCTQKLDLKSSTEPRAEMAFFNQVIALSEAGLLLLANAKRNAIYAVHLDYGSSPADTRMDYLSEFTVTMPILSFIGTNDPPEEAVVKVYCVQTQAIQQYTLDLSLCLPPPIEENVGLEKSDSSVSREANLVEAISKPSGMKLTDLPSVDSVPKPSILVNRSKGANTSTYPAGSASVETTAPVLVSSNGEPKASGLLSETSAAGSTYATSPQLPLSPRLSSTLSGHQTPVDVIEPMLPHHELGGQGPSSVYSVDRQPDPAKERNLEESSRSKDNDVTPDDDVSGMRTAQAFFKHPTHLVTPSEFLMRVPSTEASITTDDKRDRDANIQDVNIDSRDTEVEVKEVGESSSTQNGEINYSDETEHRTSVNTEKTFYSQTTNLSTEMARDCYPGTELEESKAYEQSVQAGDNLDSRDVSGKLPESVSSIGLSQSAATNKGKKQKSKSSQGPGLSSTSSNVANLADTYNEQTQSSSQPILALQETMNQMMVSQKEMQRQLSNAVNGPVTKEGKRLEVALGRMIERSSKSNADALWARLQEEIVKNEKAMRDNSQQIVNAVTNFMSKELNALFEKTIKKEFATMIPALARALSPAIEKTVSSSVTESFQRGLGDKAVNQLDKSVNSKLEATITKQIQTQFQTSGRQALQEALRSGLEASLIPSFERSCKTMFEQVDAAFQKGMAEHTNAAQQRFDAGHSQLAHTLKETITSASSVTQALSRELAESQRNRLALAAAGANSSGSNTLVSQRSSGPLGALLEKVEADPITELSRLISERKYEESFTSALQRSDVSIVSWLCSQVDLRGLLAMNPLPLSQGVLLSLLQQLACDISKDSSRKLAWMTDVVAAINPSDPMVAVHGRPIFEQVYQILHHHRNAPGSDVSATRLIMHVINSMLMACK</sequence>